<dbReference type="RefSeq" id="XP_043001882.1">
    <property type="nucleotide sequence ID" value="XM_043159928.1"/>
</dbReference>
<name>A0A9P7ULQ4_9AGAR</name>
<proteinExistence type="predicted"/>
<dbReference type="AlphaFoldDB" id="A0A9P7ULQ4"/>
<comment type="caution">
    <text evidence="2">The sequence shown here is derived from an EMBL/GenBank/DDBJ whole genome shotgun (WGS) entry which is preliminary data.</text>
</comment>
<feature type="compositionally biased region" description="Polar residues" evidence="1">
    <location>
        <begin position="184"/>
        <end position="197"/>
    </location>
</feature>
<feature type="region of interest" description="Disordered" evidence="1">
    <location>
        <begin position="145"/>
        <end position="219"/>
    </location>
</feature>
<accession>A0A9P7ULQ4</accession>
<evidence type="ECO:0000313" key="2">
    <source>
        <dbReference type="EMBL" id="KAG7085411.1"/>
    </source>
</evidence>
<dbReference type="Proteomes" id="UP001049176">
    <property type="component" value="Chromosome 11"/>
</dbReference>
<evidence type="ECO:0000313" key="3">
    <source>
        <dbReference type="Proteomes" id="UP001049176"/>
    </source>
</evidence>
<feature type="region of interest" description="Disordered" evidence="1">
    <location>
        <begin position="23"/>
        <end position="61"/>
    </location>
</feature>
<evidence type="ECO:0000256" key="1">
    <source>
        <dbReference type="SAM" id="MobiDB-lite"/>
    </source>
</evidence>
<protein>
    <submittedName>
        <fullName evidence="2">Uncharacterized protein</fullName>
    </submittedName>
</protein>
<dbReference type="KEGG" id="more:E1B28_002972"/>
<feature type="compositionally biased region" description="Polar residues" evidence="1">
    <location>
        <begin position="145"/>
        <end position="154"/>
    </location>
</feature>
<reference evidence="2" key="1">
    <citation type="journal article" date="2021" name="Genome Biol. Evol.">
        <title>The assembled and annotated genome of the fairy-ring fungus Marasmius oreades.</title>
        <authorList>
            <person name="Hiltunen M."/>
            <person name="Ament-Velasquez S.L."/>
            <person name="Johannesson H."/>
        </authorList>
    </citation>
    <scope>NUCLEOTIDE SEQUENCE</scope>
    <source>
        <strain evidence="2">03SP1</strain>
    </source>
</reference>
<sequence length="219" mass="24223">MDFTFTTYTPATSTRQKNLAIRVPLSDRSPIKSADNTFNPTNTSRPRRPRGPNIKPKQRNNQIIIVNRENHNPFTESIPTNEDLPLLATATPLSQTRPPNPYEAYSFPSPSSSNLFVYETPCEPLFKRPKTDHNPLPRAAEFLSWQTSTPSHQPGLSARGRKRKASVVDCAGDVDEIPLPDAASQPTTTSLHSQSPPQAVIDESALQKHSNKSNGSRLS</sequence>
<dbReference type="GeneID" id="66072048"/>
<keyword evidence="3" id="KW-1185">Reference proteome</keyword>
<gene>
    <name evidence="2" type="ORF">E1B28_002972</name>
</gene>
<dbReference type="EMBL" id="CM032191">
    <property type="protein sequence ID" value="KAG7085411.1"/>
    <property type="molecule type" value="Genomic_DNA"/>
</dbReference>
<organism evidence="2 3">
    <name type="scientific">Marasmius oreades</name>
    <name type="common">fairy-ring Marasmius</name>
    <dbReference type="NCBI Taxonomy" id="181124"/>
    <lineage>
        <taxon>Eukaryota</taxon>
        <taxon>Fungi</taxon>
        <taxon>Dikarya</taxon>
        <taxon>Basidiomycota</taxon>
        <taxon>Agaricomycotina</taxon>
        <taxon>Agaricomycetes</taxon>
        <taxon>Agaricomycetidae</taxon>
        <taxon>Agaricales</taxon>
        <taxon>Marasmiineae</taxon>
        <taxon>Marasmiaceae</taxon>
        <taxon>Marasmius</taxon>
    </lineage>
</organism>